<sequence>MTRRSARQIWGRAFAIVTALLATLELLVGCSTKSDTEQPPEAKGPQIVYEPAADADDVSPIAPVSVRVEDGTLRDVTLTNPAGKPVKGAPSADLTTWTVGEPLGYGVTYTWSGTAVGEENKTAPIEGSFTTLTPDSRTSANIQIADGQEVGIAASIIVQFDAHVEDKAAVEKALTVNTDPPTVGSWAWLPDDNGSRAHWRPQNYWVPGTEVSLDAKLYGVNYGDGAYGDSDITSNFSIGRSQIVKASAPSHRMQVIRDGEVVFDFAVSYGEGNEDRNVTRSGVHVVSEKHEDFLMSNPPFYENVRERWAVRISNNGEFIHANPETTGVQGSSNVTNGCINLSPEDAAAYFPTALYGDPVEVTGTRIDLSAADGDIYDWTIDWETWKSLSALAEKPGSPVSATAVKPAPIPAQPSTPGR</sequence>
<dbReference type="InterPro" id="IPR041280">
    <property type="entry name" value="Big_10"/>
</dbReference>
<keyword evidence="3 7" id="KW-0133">Cell shape</keyword>
<accession>A0A934NR45</accession>
<keyword evidence="2" id="KW-0808">Transferase</keyword>
<gene>
    <name evidence="10" type="ORF">JGU71_12765</name>
</gene>
<evidence type="ECO:0000256" key="8">
    <source>
        <dbReference type="SAM" id="MobiDB-lite"/>
    </source>
</evidence>
<dbReference type="RefSeq" id="WP_199704471.1">
    <property type="nucleotide sequence ID" value="NZ_JAEMNV010000003.1"/>
</dbReference>
<proteinExistence type="predicted"/>
<dbReference type="AlphaFoldDB" id="A0A934NR45"/>
<evidence type="ECO:0000256" key="6">
    <source>
        <dbReference type="ARBA" id="ARBA00023316"/>
    </source>
</evidence>
<evidence type="ECO:0000256" key="3">
    <source>
        <dbReference type="ARBA" id="ARBA00022960"/>
    </source>
</evidence>
<keyword evidence="4 7" id="KW-0573">Peptidoglycan synthesis</keyword>
<evidence type="ECO:0000256" key="4">
    <source>
        <dbReference type="ARBA" id="ARBA00022984"/>
    </source>
</evidence>
<dbReference type="PANTHER" id="PTHR30582">
    <property type="entry name" value="L,D-TRANSPEPTIDASE"/>
    <property type="match status" value="1"/>
</dbReference>
<evidence type="ECO:0000256" key="5">
    <source>
        <dbReference type="ARBA" id="ARBA00023315"/>
    </source>
</evidence>
<dbReference type="SUPFAM" id="SSF141523">
    <property type="entry name" value="L,D-transpeptidase catalytic domain-like"/>
    <property type="match status" value="1"/>
</dbReference>
<dbReference type="GO" id="GO:0071972">
    <property type="term" value="F:peptidoglycan L,D-transpeptidase activity"/>
    <property type="evidence" value="ECO:0007669"/>
    <property type="project" value="TreeGrafter"/>
</dbReference>
<dbReference type="InterPro" id="IPR050979">
    <property type="entry name" value="LD-transpeptidase"/>
</dbReference>
<dbReference type="Gene3D" id="2.40.440.10">
    <property type="entry name" value="L,D-transpeptidase catalytic domain-like"/>
    <property type="match status" value="1"/>
</dbReference>
<feature type="active site" description="Proton donor/acceptor" evidence="7">
    <location>
        <position position="320"/>
    </location>
</feature>
<feature type="active site" description="Nucleophile" evidence="7">
    <location>
        <position position="338"/>
    </location>
</feature>
<evidence type="ECO:0000256" key="7">
    <source>
        <dbReference type="PROSITE-ProRule" id="PRU01373"/>
    </source>
</evidence>
<dbReference type="PANTHER" id="PTHR30582:SF2">
    <property type="entry name" value="L,D-TRANSPEPTIDASE YCIB-RELATED"/>
    <property type="match status" value="1"/>
</dbReference>
<dbReference type="Pfam" id="PF03734">
    <property type="entry name" value="YkuD"/>
    <property type="match status" value="1"/>
</dbReference>
<dbReference type="GO" id="GO:0071555">
    <property type="term" value="P:cell wall organization"/>
    <property type="evidence" value="ECO:0007669"/>
    <property type="project" value="UniProtKB-UniRule"/>
</dbReference>
<dbReference type="InterPro" id="IPR005490">
    <property type="entry name" value="LD_TPept_cat_dom"/>
</dbReference>
<dbReference type="GO" id="GO:0018104">
    <property type="term" value="P:peptidoglycan-protein cross-linking"/>
    <property type="evidence" value="ECO:0007669"/>
    <property type="project" value="TreeGrafter"/>
</dbReference>
<evidence type="ECO:0000256" key="1">
    <source>
        <dbReference type="ARBA" id="ARBA00004752"/>
    </source>
</evidence>
<keyword evidence="11" id="KW-1185">Reference proteome</keyword>
<feature type="compositionally biased region" description="Pro residues" evidence="8">
    <location>
        <begin position="407"/>
        <end position="418"/>
    </location>
</feature>
<keyword evidence="5" id="KW-0012">Acyltransferase</keyword>
<dbReference type="GO" id="GO:0016746">
    <property type="term" value="F:acyltransferase activity"/>
    <property type="evidence" value="ECO:0007669"/>
    <property type="project" value="UniProtKB-KW"/>
</dbReference>
<feature type="domain" description="L,D-TPase catalytic" evidence="9">
    <location>
        <begin position="242"/>
        <end position="362"/>
    </location>
</feature>
<dbReference type="GO" id="GO:0008360">
    <property type="term" value="P:regulation of cell shape"/>
    <property type="evidence" value="ECO:0007669"/>
    <property type="project" value="UniProtKB-UniRule"/>
</dbReference>
<evidence type="ECO:0000256" key="2">
    <source>
        <dbReference type="ARBA" id="ARBA00022679"/>
    </source>
</evidence>
<comment type="caution">
    <text evidence="10">The sequence shown here is derived from an EMBL/GenBank/DDBJ whole genome shotgun (WGS) entry which is preliminary data.</text>
</comment>
<dbReference type="PROSITE" id="PS52029">
    <property type="entry name" value="LD_TPASE"/>
    <property type="match status" value="1"/>
</dbReference>
<dbReference type="EMBL" id="JAEMNV010000003">
    <property type="protein sequence ID" value="MBJ8339760.1"/>
    <property type="molecule type" value="Genomic_DNA"/>
</dbReference>
<evidence type="ECO:0000259" key="9">
    <source>
        <dbReference type="PROSITE" id="PS52029"/>
    </source>
</evidence>
<dbReference type="Proteomes" id="UP000655868">
    <property type="component" value="Unassembled WGS sequence"/>
</dbReference>
<dbReference type="Gene3D" id="2.60.40.3780">
    <property type="match status" value="1"/>
</dbReference>
<dbReference type="CDD" id="cd16913">
    <property type="entry name" value="YkuD_like"/>
    <property type="match status" value="1"/>
</dbReference>
<feature type="region of interest" description="Disordered" evidence="8">
    <location>
        <begin position="396"/>
        <end position="418"/>
    </location>
</feature>
<protein>
    <submittedName>
        <fullName evidence="10">L,D-transpeptidase family protein</fullName>
    </submittedName>
</protein>
<dbReference type="Gene3D" id="2.60.40.3710">
    <property type="match status" value="1"/>
</dbReference>
<dbReference type="Pfam" id="PF17964">
    <property type="entry name" value="Big_10"/>
    <property type="match status" value="1"/>
</dbReference>
<comment type="pathway">
    <text evidence="1 7">Cell wall biogenesis; peptidoglycan biosynthesis.</text>
</comment>
<evidence type="ECO:0000313" key="10">
    <source>
        <dbReference type="EMBL" id="MBJ8339760.1"/>
    </source>
</evidence>
<dbReference type="GO" id="GO:0005576">
    <property type="term" value="C:extracellular region"/>
    <property type="evidence" value="ECO:0007669"/>
    <property type="project" value="TreeGrafter"/>
</dbReference>
<dbReference type="InterPro" id="IPR038063">
    <property type="entry name" value="Transpep_catalytic_dom"/>
</dbReference>
<organism evidence="10 11">
    <name type="scientific">Antrihabitans stalagmiti</name>
    <dbReference type="NCBI Taxonomy" id="2799499"/>
    <lineage>
        <taxon>Bacteria</taxon>
        <taxon>Bacillati</taxon>
        <taxon>Actinomycetota</taxon>
        <taxon>Actinomycetes</taxon>
        <taxon>Mycobacteriales</taxon>
        <taxon>Nocardiaceae</taxon>
        <taxon>Antrihabitans</taxon>
    </lineage>
</organism>
<reference evidence="10" key="1">
    <citation type="submission" date="2020-12" db="EMBL/GenBank/DDBJ databases">
        <title>Antrihabitans popcorni sp. nov. and Antrihabitans auranticaus sp. nov., isolated from a larva cave.</title>
        <authorList>
            <person name="Lee S.D."/>
            <person name="Kim I.S."/>
        </authorList>
    </citation>
    <scope>NUCLEOTIDE SEQUENCE</scope>
    <source>
        <strain evidence="10">YC3-6</strain>
    </source>
</reference>
<evidence type="ECO:0000313" key="11">
    <source>
        <dbReference type="Proteomes" id="UP000655868"/>
    </source>
</evidence>
<name>A0A934NR45_9NOCA</name>
<dbReference type="CDD" id="cd13432">
    <property type="entry name" value="LDT_IgD_like_2"/>
    <property type="match status" value="1"/>
</dbReference>
<keyword evidence="6 7" id="KW-0961">Cell wall biogenesis/degradation</keyword>